<accession>A0A2U2N5M0</accession>
<dbReference type="OrthoDB" id="5298497at2"/>
<dbReference type="Proteomes" id="UP000245474">
    <property type="component" value="Unassembled WGS sequence"/>
</dbReference>
<organism evidence="3 4">
    <name type="scientific">Sediminicurvatus halobius</name>
    <dbReference type="NCBI Taxonomy" id="2182432"/>
    <lineage>
        <taxon>Bacteria</taxon>
        <taxon>Pseudomonadati</taxon>
        <taxon>Pseudomonadota</taxon>
        <taxon>Gammaproteobacteria</taxon>
        <taxon>Chromatiales</taxon>
        <taxon>Ectothiorhodospiraceae</taxon>
        <taxon>Sediminicurvatus</taxon>
    </lineage>
</organism>
<reference evidence="3 4" key="1">
    <citation type="submission" date="2018-05" db="EMBL/GenBank/DDBJ databases">
        <title>Spiribacter halobius sp. nov., a moderately halophilic bacterium isolated from marine solar saltern.</title>
        <authorList>
            <person name="Zheng W.-S."/>
            <person name="Lu D.-C."/>
            <person name="Du Z.-J."/>
        </authorList>
    </citation>
    <scope>NUCLEOTIDE SEQUENCE [LARGE SCALE GENOMIC DNA]</scope>
    <source>
        <strain evidence="3 4">E85</strain>
    </source>
</reference>
<dbReference type="AlphaFoldDB" id="A0A2U2N5M0"/>
<keyword evidence="2" id="KW-0472">Membrane</keyword>
<dbReference type="EMBL" id="QFFI01000006">
    <property type="protein sequence ID" value="PWG64259.1"/>
    <property type="molecule type" value="Genomic_DNA"/>
</dbReference>
<feature type="region of interest" description="Disordered" evidence="1">
    <location>
        <begin position="182"/>
        <end position="211"/>
    </location>
</feature>
<evidence type="ECO:0000256" key="2">
    <source>
        <dbReference type="SAM" id="Phobius"/>
    </source>
</evidence>
<proteinExistence type="predicted"/>
<dbReference type="PANTHER" id="PTHR34351">
    <property type="entry name" value="SLR1927 PROTEIN-RELATED"/>
    <property type="match status" value="1"/>
</dbReference>
<gene>
    <name evidence="3" type="ORF">DEM34_05065</name>
</gene>
<protein>
    <submittedName>
        <fullName evidence="3">Uncharacterized protein</fullName>
    </submittedName>
</protein>
<dbReference type="PANTHER" id="PTHR34351:SF1">
    <property type="entry name" value="SLR1927 PROTEIN"/>
    <property type="match status" value="1"/>
</dbReference>
<feature type="transmembrane region" description="Helical" evidence="2">
    <location>
        <begin position="53"/>
        <end position="74"/>
    </location>
</feature>
<keyword evidence="2" id="KW-1133">Transmembrane helix</keyword>
<sequence>MRWPAWFAERFEQRGTRLRLRYRRLYILPTRHGLLFAAMVVVMWLGAVNYSNSLAFLLAFLMAGLFVAAMHHAFANLLGLEVAFSPGAPVFAGEMAVFPVHLDNPARRTRLAVEAEGESVEASPVDVATRGEAALELRCPARRRGRLSPGRLALASRYPTGLFRVWTWLRPAVSCLVYPRPEAGEVPPPPGRAGASRGRAGGSGDDDFAGLRRYRPGDPLRRVAWKAAARSQELPVKVFQGEAPARLLLRWADTELSDTEARLSRLCRWVLDADAEGRVYELELPGLRLGPSSGAAHRARCLAALAEFPGHA</sequence>
<dbReference type="RefSeq" id="WP_109676925.1">
    <property type="nucleotide sequence ID" value="NZ_CP086615.1"/>
</dbReference>
<evidence type="ECO:0000256" key="1">
    <source>
        <dbReference type="SAM" id="MobiDB-lite"/>
    </source>
</evidence>
<evidence type="ECO:0000313" key="4">
    <source>
        <dbReference type="Proteomes" id="UP000245474"/>
    </source>
</evidence>
<feature type="transmembrane region" description="Helical" evidence="2">
    <location>
        <begin position="25"/>
        <end position="47"/>
    </location>
</feature>
<comment type="caution">
    <text evidence="3">The sequence shown here is derived from an EMBL/GenBank/DDBJ whole genome shotgun (WGS) entry which is preliminary data.</text>
</comment>
<evidence type="ECO:0000313" key="3">
    <source>
        <dbReference type="EMBL" id="PWG64259.1"/>
    </source>
</evidence>
<keyword evidence="2" id="KW-0812">Transmembrane</keyword>
<keyword evidence="4" id="KW-1185">Reference proteome</keyword>
<name>A0A2U2N5M0_9GAMM</name>